<dbReference type="Proteomes" id="UP000751190">
    <property type="component" value="Unassembled WGS sequence"/>
</dbReference>
<keyword evidence="1" id="KW-0732">Signal</keyword>
<gene>
    <name evidence="3" type="ORF">KFE25_013866</name>
</gene>
<organism evidence="3 4">
    <name type="scientific">Diacronema lutheri</name>
    <name type="common">Unicellular marine alga</name>
    <name type="synonym">Monochrysis lutheri</name>
    <dbReference type="NCBI Taxonomy" id="2081491"/>
    <lineage>
        <taxon>Eukaryota</taxon>
        <taxon>Haptista</taxon>
        <taxon>Haptophyta</taxon>
        <taxon>Pavlovophyceae</taxon>
        <taxon>Pavlovales</taxon>
        <taxon>Pavlovaceae</taxon>
        <taxon>Diacronema</taxon>
    </lineage>
</organism>
<dbReference type="GO" id="GO:0005524">
    <property type="term" value="F:ATP binding"/>
    <property type="evidence" value="ECO:0007669"/>
    <property type="project" value="InterPro"/>
</dbReference>
<dbReference type="GO" id="GO:0016301">
    <property type="term" value="F:kinase activity"/>
    <property type="evidence" value="ECO:0007669"/>
    <property type="project" value="InterPro"/>
</dbReference>
<dbReference type="PANTHER" id="PTHR10285">
    <property type="entry name" value="URIDINE KINASE"/>
    <property type="match status" value="1"/>
</dbReference>
<evidence type="ECO:0000256" key="1">
    <source>
        <dbReference type="SAM" id="SignalP"/>
    </source>
</evidence>
<feature type="domain" description="Phosphoribulokinase/uridine kinase" evidence="2">
    <location>
        <begin position="69"/>
        <end position="254"/>
    </location>
</feature>
<name>A0A8J5XDR2_DIALT</name>
<keyword evidence="4" id="KW-1185">Reference proteome</keyword>
<evidence type="ECO:0000313" key="3">
    <source>
        <dbReference type="EMBL" id="KAG8461847.1"/>
    </source>
</evidence>
<feature type="chain" id="PRO_5035322418" description="Phosphoribulokinase/uridine kinase domain-containing protein" evidence="1">
    <location>
        <begin position="20"/>
        <end position="263"/>
    </location>
</feature>
<dbReference type="OrthoDB" id="6362633at2759"/>
<dbReference type="InterPro" id="IPR006083">
    <property type="entry name" value="PRK/URK"/>
</dbReference>
<dbReference type="InterPro" id="IPR027417">
    <property type="entry name" value="P-loop_NTPase"/>
</dbReference>
<dbReference type="Pfam" id="PF00485">
    <property type="entry name" value="PRK"/>
    <property type="match status" value="1"/>
</dbReference>
<evidence type="ECO:0000313" key="4">
    <source>
        <dbReference type="Proteomes" id="UP000751190"/>
    </source>
</evidence>
<dbReference type="SUPFAM" id="SSF52540">
    <property type="entry name" value="P-loop containing nucleoside triphosphate hydrolases"/>
    <property type="match status" value="1"/>
</dbReference>
<dbReference type="OMA" id="IYAPAFH"/>
<feature type="signal peptide" evidence="1">
    <location>
        <begin position="1"/>
        <end position="19"/>
    </location>
</feature>
<accession>A0A8J5XDR2</accession>
<dbReference type="Gene3D" id="3.40.50.300">
    <property type="entry name" value="P-loop containing nucleotide triphosphate hydrolases"/>
    <property type="match status" value="2"/>
</dbReference>
<dbReference type="AlphaFoldDB" id="A0A8J5XDR2"/>
<proteinExistence type="predicted"/>
<evidence type="ECO:0000259" key="2">
    <source>
        <dbReference type="Pfam" id="PF00485"/>
    </source>
</evidence>
<comment type="caution">
    <text evidence="3">The sequence shown here is derived from an EMBL/GenBank/DDBJ whole genome shotgun (WGS) entry which is preliminary data.</text>
</comment>
<dbReference type="EMBL" id="JAGTXO010000023">
    <property type="protein sequence ID" value="KAG8461847.1"/>
    <property type="molecule type" value="Genomic_DNA"/>
</dbReference>
<reference evidence="3" key="1">
    <citation type="submission" date="2021-05" db="EMBL/GenBank/DDBJ databases">
        <title>The genome of the haptophyte Pavlova lutheri (Diacronema luteri, Pavlovales) - a model for lipid biosynthesis in eukaryotic algae.</title>
        <authorList>
            <person name="Hulatt C.J."/>
            <person name="Posewitz M.C."/>
        </authorList>
    </citation>
    <scope>NUCLEOTIDE SEQUENCE</scope>
    <source>
        <strain evidence="3">NIVA-4/92</strain>
    </source>
</reference>
<sequence length="263" mass="28383">MPPGGIVLVSACLLVHAPAGTAPRGRRPSRARTSLPVSATMQALHAASRGLADELRARADASGLAQYWVGIAGGAGSGKSTLARAVRDALGPEVAVVLPMDGFHYTKAELDRFDDPALAHDRRGAPFTFDADSFVRRLAQLRAAGEGAWPSFDHAVGDPIEDELRLDRSHLIVLVEGSYLLLDEAPWSDAAALLDEAWFITVPEELARQRVAGRHARAWGWSLDQARARVESNDLPNIRLVAQCEARAHIVIAGVTLSWVRQR</sequence>
<protein>
    <recommendedName>
        <fullName evidence="2">Phosphoribulokinase/uridine kinase domain-containing protein</fullName>
    </recommendedName>
</protein>